<dbReference type="AlphaFoldDB" id="A0A811VEQ8"/>
<name>A0A811VEQ8_CERCA</name>
<keyword evidence="2" id="KW-1185">Reference proteome</keyword>
<dbReference type="Proteomes" id="UP000606786">
    <property type="component" value="Unassembled WGS sequence"/>
</dbReference>
<comment type="caution">
    <text evidence="1">The sequence shown here is derived from an EMBL/GenBank/DDBJ whole genome shotgun (WGS) entry which is preliminary data.</text>
</comment>
<organism evidence="1 2">
    <name type="scientific">Ceratitis capitata</name>
    <name type="common">Mediterranean fruit fly</name>
    <name type="synonym">Tephritis capitata</name>
    <dbReference type="NCBI Taxonomy" id="7213"/>
    <lineage>
        <taxon>Eukaryota</taxon>
        <taxon>Metazoa</taxon>
        <taxon>Ecdysozoa</taxon>
        <taxon>Arthropoda</taxon>
        <taxon>Hexapoda</taxon>
        <taxon>Insecta</taxon>
        <taxon>Pterygota</taxon>
        <taxon>Neoptera</taxon>
        <taxon>Endopterygota</taxon>
        <taxon>Diptera</taxon>
        <taxon>Brachycera</taxon>
        <taxon>Muscomorpha</taxon>
        <taxon>Tephritoidea</taxon>
        <taxon>Tephritidae</taxon>
        <taxon>Ceratitis</taxon>
        <taxon>Ceratitis</taxon>
    </lineage>
</organism>
<gene>
    <name evidence="1" type="ORF">CCAP1982_LOCUS22362</name>
</gene>
<reference evidence="1" key="1">
    <citation type="submission" date="2020-11" db="EMBL/GenBank/DDBJ databases">
        <authorList>
            <person name="Whitehead M."/>
        </authorList>
    </citation>
    <scope>NUCLEOTIDE SEQUENCE</scope>
    <source>
        <strain evidence="1">EGII</strain>
    </source>
</reference>
<sequence>MYAPVIAGGGDEDDDDDNAGVWLGGRARLHVELLRRDKLGDYKNTNFRMIANVCDLKNVKGGNGIINSILSLSMQHLSSFRCPLRGNMTVKRLPLMVFIAEGFFPAAEYKIFVEVFNGSLYVFKMNITVLVNSTKL</sequence>
<proteinExistence type="predicted"/>
<evidence type="ECO:0000313" key="1">
    <source>
        <dbReference type="EMBL" id="CAD7014365.1"/>
    </source>
</evidence>
<protein>
    <submittedName>
        <fullName evidence="1">(Mediterranean fruit fly) hypothetical protein</fullName>
    </submittedName>
</protein>
<dbReference type="EMBL" id="CAJHJT010000056">
    <property type="protein sequence ID" value="CAD7014365.1"/>
    <property type="molecule type" value="Genomic_DNA"/>
</dbReference>
<accession>A0A811VEQ8</accession>
<evidence type="ECO:0000313" key="2">
    <source>
        <dbReference type="Proteomes" id="UP000606786"/>
    </source>
</evidence>